<proteinExistence type="predicted"/>
<evidence type="ECO:0000313" key="2">
    <source>
        <dbReference type="EMBL" id="MBW0573642.1"/>
    </source>
</evidence>
<keyword evidence="3" id="KW-1185">Reference proteome</keyword>
<dbReference type="EMBL" id="AVOT02092523">
    <property type="protein sequence ID" value="MBW0573642.1"/>
    <property type="molecule type" value="Genomic_DNA"/>
</dbReference>
<name>A0A9Q3K3H8_9BASI</name>
<comment type="caution">
    <text evidence="2">The sequence shown here is derived from an EMBL/GenBank/DDBJ whole genome shotgun (WGS) entry which is preliminary data.</text>
</comment>
<organism evidence="2 3">
    <name type="scientific">Austropuccinia psidii MF-1</name>
    <dbReference type="NCBI Taxonomy" id="1389203"/>
    <lineage>
        <taxon>Eukaryota</taxon>
        <taxon>Fungi</taxon>
        <taxon>Dikarya</taxon>
        <taxon>Basidiomycota</taxon>
        <taxon>Pucciniomycotina</taxon>
        <taxon>Pucciniomycetes</taxon>
        <taxon>Pucciniales</taxon>
        <taxon>Sphaerophragmiaceae</taxon>
        <taxon>Austropuccinia</taxon>
    </lineage>
</organism>
<feature type="region of interest" description="Disordered" evidence="1">
    <location>
        <begin position="71"/>
        <end position="101"/>
    </location>
</feature>
<feature type="compositionally biased region" description="Basic and acidic residues" evidence="1">
    <location>
        <begin position="79"/>
        <end position="92"/>
    </location>
</feature>
<protein>
    <submittedName>
        <fullName evidence="2">Uncharacterized protein</fullName>
    </submittedName>
</protein>
<accession>A0A9Q3K3H8</accession>
<evidence type="ECO:0000313" key="3">
    <source>
        <dbReference type="Proteomes" id="UP000765509"/>
    </source>
</evidence>
<evidence type="ECO:0000256" key="1">
    <source>
        <dbReference type="SAM" id="MobiDB-lite"/>
    </source>
</evidence>
<reference evidence="2" key="1">
    <citation type="submission" date="2021-03" db="EMBL/GenBank/DDBJ databases">
        <title>Draft genome sequence of rust myrtle Austropuccinia psidii MF-1, a brazilian biotype.</title>
        <authorList>
            <person name="Quecine M.C."/>
            <person name="Pachon D.M.R."/>
            <person name="Bonatelli M.L."/>
            <person name="Correr F.H."/>
            <person name="Franceschini L.M."/>
            <person name="Leite T.F."/>
            <person name="Margarido G.R.A."/>
            <person name="Almeida C.A."/>
            <person name="Ferrarezi J.A."/>
            <person name="Labate C.A."/>
        </authorList>
    </citation>
    <scope>NUCLEOTIDE SEQUENCE</scope>
    <source>
        <strain evidence="2">MF-1</strain>
    </source>
</reference>
<dbReference type="Proteomes" id="UP000765509">
    <property type="component" value="Unassembled WGS sequence"/>
</dbReference>
<dbReference type="AlphaFoldDB" id="A0A9Q3K3H8"/>
<sequence length="101" mass="10806">MGLKVVHGDPWPKWVLRVCMGFEAENGTGGSNCGLGASGLPPLAPFGLIGLGHLGPRPLMKRGDLRMVVMARGPRPPRRQKDTPRPKNKDRGLGIGDMEIG</sequence>
<gene>
    <name evidence="2" type="ORF">O181_113357</name>
</gene>